<evidence type="ECO:0000256" key="2">
    <source>
        <dbReference type="ARBA" id="ARBA00010690"/>
    </source>
</evidence>
<gene>
    <name evidence="13" type="primary">flhB</name>
    <name evidence="15" type="ORF">SAMN05216387_102419</name>
</gene>
<evidence type="ECO:0000256" key="13">
    <source>
        <dbReference type="RuleBase" id="RU364091"/>
    </source>
</evidence>
<name>A0A1H7J886_9PROT</name>
<keyword evidence="11 13" id="KW-1006">Bacterial flagellum protein export</keyword>
<dbReference type="RefSeq" id="WP_090827610.1">
    <property type="nucleotide sequence ID" value="NZ_FOBH01000002.1"/>
</dbReference>
<dbReference type="STRING" id="1233.SAMN05216387_102419"/>
<evidence type="ECO:0000313" key="15">
    <source>
        <dbReference type="EMBL" id="SEK70929.1"/>
    </source>
</evidence>
<keyword evidence="4 13" id="KW-0813">Transport</keyword>
<dbReference type="InterPro" id="IPR006136">
    <property type="entry name" value="FlhB"/>
</dbReference>
<proteinExistence type="inferred from homology"/>
<dbReference type="Pfam" id="PF01312">
    <property type="entry name" value="Bac_export_2"/>
    <property type="match status" value="1"/>
</dbReference>
<feature type="compositionally biased region" description="Basic and acidic residues" evidence="14">
    <location>
        <begin position="7"/>
        <end position="26"/>
    </location>
</feature>
<keyword evidence="10 13" id="KW-0472">Membrane</keyword>
<dbReference type="PRINTS" id="PR00950">
    <property type="entry name" value="TYPE3IMSPROT"/>
</dbReference>
<evidence type="ECO:0000256" key="6">
    <source>
        <dbReference type="ARBA" id="ARBA00022692"/>
    </source>
</evidence>
<keyword evidence="7 13" id="KW-1005">Bacterial flagellum biogenesis</keyword>
<dbReference type="FunFam" id="3.40.1690.10:FF:000001">
    <property type="entry name" value="Flagellar biosynthetic protein FlhB"/>
    <property type="match status" value="1"/>
</dbReference>
<comment type="function">
    <text evidence="12 13">Required for formation of the rod structure in the basal body of the flagellar apparatus. Together with FliI and FliH, may constitute the export apparatus of flagellin.</text>
</comment>
<protein>
    <recommendedName>
        <fullName evidence="3 13">Flagellar biosynthetic protein FlhB</fullName>
    </recommendedName>
</protein>
<evidence type="ECO:0000256" key="4">
    <source>
        <dbReference type="ARBA" id="ARBA00022448"/>
    </source>
</evidence>
<dbReference type="Proteomes" id="UP000198620">
    <property type="component" value="Unassembled WGS sequence"/>
</dbReference>
<keyword evidence="16" id="KW-1185">Reference proteome</keyword>
<comment type="similarity">
    <text evidence="2 13">Belongs to the type III secretion exporter family.</text>
</comment>
<dbReference type="GO" id="GO:0005886">
    <property type="term" value="C:plasma membrane"/>
    <property type="evidence" value="ECO:0007669"/>
    <property type="project" value="UniProtKB-SubCell"/>
</dbReference>
<keyword evidence="15" id="KW-0969">Cilium</keyword>
<evidence type="ECO:0000256" key="3">
    <source>
        <dbReference type="ARBA" id="ARBA00021622"/>
    </source>
</evidence>
<feature type="transmembrane region" description="Helical" evidence="13">
    <location>
        <begin position="93"/>
        <end position="116"/>
    </location>
</feature>
<evidence type="ECO:0000313" key="16">
    <source>
        <dbReference type="Proteomes" id="UP000198620"/>
    </source>
</evidence>
<keyword evidence="6 13" id="KW-0812">Transmembrane</keyword>
<dbReference type="NCBIfam" id="TIGR00328">
    <property type="entry name" value="flhB"/>
    <property type="match status" value="1"/>
</dbReference>
<dbReference type="GO" id="GO:0009306">
    <property type="term" value="P:protein secretion"/>
    <property type="evidence" value="ECO:0007669"/>
    <property type="project" value="InterPro"/>
</dbReference>
<dbReference type="Gene3D" id="6.10.250.2080">
    <property type="match status" value="1"/>
</dbReference>
<comment type="subcellular location">
    <subcellularLocation>
        <location evidence="1">Cell membrane</location>
        <topology evidence="1">Multi-pass membrane protein</topology>
    </subcellularLocation>
</comment>
<feature type="transmembrane region" description="Helical" evidence="13">
    <location>
        <begin position="137"/>
        <end position="165"/>
    </location>
</feature>
<feature type="transmembrane region" description="Helical" evidence="13">
    <location>
        <begin position="36"/>
        <end position="55"/>
    </location>
</feature>
<feature type="transmembrane region" description="Helical" evidence="13">
    <location>
        <begin position="185"/>
        <end position="211"/>
    </location>
</feature>
<evidence type="ECO:0000256" key="5">
    <source>
        <dbReference type="ARBA" id="ARBA00022475"/>
    </source>
</evidence>
<evidence type="ECO:0000256" key="10">
    <source>
        <dbReference type="ARBA" id="ARBA00023136"/>
    </source>
</evidence>
<keyword evidence="8 13" id="KW-0653">Protein transport</keyword>
<reference evidence="15 16" key="1">
    <citation type="submission" date="2016-10" db="EMBL/GenBank/DDBJ databases">
        <authorList>
            <person name="de Groot N.N."/>
        </authorList>
    </citation>
    <scope>NUCLEOTIDE SEQUENCE [LARGE SCALE GENOMIC DNA]</scope>
    <source>
        <strain evidence="15 16">Nv1</strain>
    </source>
</reference>
<dbReference type="AlphaFoldDB" id="A0A1H7J886"/>
<organism evidence="15 16">
    <name type="scientific">Nitrosovibrio tenuis</name>
    <dbReference type="NCBI Taxonomy" id="1233"/>
    <lineage>
        <taxon>Bacteria</taxon>
        <taxon>Pseudomonadati</taxon>
        <taxon>Pseudomonadota</taxon>
        <taxon>Betaproteobacteria</taxon>
        <taxon>Nitrosomonadales</taxon>
        <taxon>Nitrosomonadaceae</taxon>
        <taxon>Nitrosovibrio</taxon>
    </lineage>
</organism>
<evidence type="ECO:0000256" key="7">
    <source>
        <dbReference type="ARBA" id="ARBA00022795"/>
    </source>
</evidence>
<evidence type="ECO:0000256" key="8">
    <source>
        <dbReference type="ARBA" id="ARBA00022927"/>
    </source>
</evidence>
<accession>A0A1H7J886</accession>
<sequence length="383" mass="42366">MSEESDMERTEPASPKRLEKSREDGQVPRSPELSTFAVLITAGGGLWLLGGHLAAQLSELMREGMKLPRTVGFDSGVLGERLLDQSLHALVALAPYLFLMFVTALIAPMLLSGWLFSWKSVTPDFNRINPLKGLARIFSLHGLVELIKALLKAALIGAIGAWTIWRHKEAALSLIDAPFVASAAHMAELVIISFLAIAGALALVAAVDVPFRLWDHHRKLKMTKEEVRQENKETEGDPHVKARIRAQQRAMARKRMMSEIPTADVIVTNPTHYSVALKYEDGKMRAPRVVAKGAHILALKIREAGREHQVPLLEAPPLARALYHHTELGDEVPQKLYNAVAEVLAYVYQLRRYRKSSESGEYAGKAPQFPDDLPVPAELDPGL</sequence>
<dbReference type="EMBL" id="FOBH01000002">
    <property type="protein sequence ID" value="SEK70929.1"/>
    <property type="molecule type" value="Genomic_DNA"/>
</dbReference>
<evidence type="ECO:0000256" key="9">
    <source>
        <dbReference type="ARBA" id="ARBA00022989"/>
    </source>
</evidence>
<dbReference type="SUPFAM" id="SSF160544">
    <property type="entry name" value="EscU C-terminal domain-like"/>
    <property type="match status" value="1"/>
</dbReference>
<evidence type="ECO:0000256" key="14">
    <source>
        <dbReference type="SAM" id="MobiDB-lite"/>
    </source>
</evidence>
<feature type="region of interest" description="Disordered" evidence="14">
    <location>
        <begin position="1"/>
        <end position="29"/>
    </location>
</feature>
<keyword evidence="9 13" id="KW-1133">Transmembrane helix</keyword>
<dbReference type="PANTHER" id="PTHR30531">
    <property type="entry name" value="FLAGELLAR BIOSYNTHETIC PROTEIN FLHB"/>
    <property type="match status" value="1"/>
</dbReference>
<dbReference type="PANTHER" id="PTHR30531:SF12">
    <property type="entry name" value="FLAGELLAR BIOSYNTHETIC PROTEIN FLHB"/>
    <property type="match status" value="1"/>
</dbReference>
<keyword evidence="15" id="KW-0282">Flagellum</keyword>
<feature type="region of interest" description="Disordered" evidence="14">
    <location>
        <begin position="357"/>
        <end position="383"/>
    </location>
</feature>
<evidence type="ECO:0000256" key="11">
    <source>
        <dbReference type="ARBA" id="ARBA00023225"/>
    </source>
</evidence>
<dbReference type="Gene3D" id="3.40.1690.10">
    <property type="entry name" value="secretion proteins EscU"/>
    <property type="match status" value="1"/>
</dbReference>
<keyword evidence="5 13" id="KW-1003">Cell membrane</keyword>
<dbReference type="OrthoDB" id="9807950at2"/>
<dbReference type="InterPro" id="IPR029025">
    <property type="entry name" value="T3SS_substrate_exporter_C"/>
</dbReference>
<evidence type="ECO:0000256" key="12">
    <source>
        <dbReference type="ARBA" id="ARBA00025078"/>
    </source>
</evidence>
<evidence type="ECO:0000256" key="1">
    <source>
        <dbReference type="ARBA" id="ARBA00004651"/>
    </source>
</evidence>
<keyword evidence="15" id="KW-0966">Cell projection</keyword>
<dbReference type="InterPro" id="IPR006135">
    <property type="entry name" value="T3SS_substrate_exporter"/>
</dbReference>
<dbReference type="GO" id="GO:0044780">
    <property type="term" value="P:bacterial-type flagellum assembly"/>
    <property type="evidence" value="ECO:0007669"/>
    <property type="project" value="InterPro"/>
</dbReference>